<evidence type="ECO:0000313" key="1">
    <source>
        <dbReference type="EMBL" id="PKI75826.1"/>
    </source>
</evidence>
<dbReference type="AlphaFoldDB" id="A0A2I0L6U3"/>
<gene>
    <name evidence="1" type="ORF">CRG98_003741</name>
</gene>
<dbReference type="EMBL" id="PGOL01000148">
    <property type="protein sequence ID" value="PKI75826.1"/>
    <property type="molecule type" value="Genomic_DNA"/>
</dbReference>
<keyword evidence="2" id="KW-1185">Reference proteome</keyword>
<sequence>MLGCKGCTFWCARTHGGARAGKRGTRAERWSARACALGRLACGCARRQGVRAGKWARGCERGRAAAHAAPGVLFT</sequence>
<comment type="caution">
    <text evidence="1">The sequence shown here is derived from an EMBL/GenBank/DDBJ whole genome shotgun (WGS) entry which is preliminary data.</text>
</comment>
<name>A0A2I0L6U3_PUNGR</name>
<evidence type="ECO:0000313" key="2">
    <source>
        <dbReference type="Proteomes" id="UP000233551"/>
    </source>
</evidence>
<proteinExistence type="predicted"/>
<dbReference type="Proteomes" id="UP000233551">
    <property type="component" value="Unassembled WGS sequence"/>
</dbReference>
<protein>
    <submittedName>
        <fullName evidence="1">Uncharacterized protein</fullName>
    </submittedName>
</protein>
<reference evidence="1 2" key="1">
    <citation type="submission" date="2017-11" db="EMBL/GenBank/DDBJ databases">
        <title>De-novo sequencing of pomegranate (Punica granatum L.) genome.</title>
        <authorList>
            <person name="Akparov Z."/>
            <person name="Amiraslanov A."/>
            <person name="Hajiyeva S."/>
            <person name="Abbasov M."/>
            <person name="Kaur K."/>
            <person name="Hamwieh A."/>
            <person name="Solovyev V."/>
            <person name="Salamov A."/>
            <person name="Braich B."/>
            <person name="Kosarev P."/>
            <person name="Mahmoud A."/>
            <person name="Hajiyev E."/>
            <person name="Babayeva S."/>
            <person name="Izzatullayeva V."/>
            <person name="Mammadov A."/>
            <person name="Mammadov A."/>
            <person name="Sharifova S."/>
            <person name="Ojaghi J."/>
            <person name="Eynullazada K."/>
            <person name="Bayramov B."/>
            <person name="Abdulazimova A."/>
            <person name="Shahmuradov I."/>
        </authorList>
    </citation>
    <scope>NUCLEOTIDE SEQUENCE [LARGE SCALE GENOMIC DNA]</scope>
    <source>
        <strain evidence="2">cv. AG2017</strain>
        <tissue evidence="1">Leaf</tissue>
    </source>
</reference>
<accession>A0A2I0L6U3</accession>
<organism evidence="1 2">
    <name type="scientific">Punica granatum</name>
    <name type="common">Pomegranate</name>
    <dbReference type="NCBI Taxonomy" id="22663"/>
    <lineage>
        <taxon>Eukaryota</taxon>
        <taxon>Viridiplantae</taxon>
        <taxon>Streptophyta</taxon>
        <taxon>Embryophyta</taxon>
        <taxon>Tracheophyta</taxon>
        <taxon>Spermatophyta</taxon>
        <taxon>Magnoliopsida</taxon>
        <taxon>eudicotyledons</taxon>
        <taxon>Gunneridae</taxon>
        <taxon>Pentapetalae</taxon>
        <taxon>rosids</taxon>
        <taxon>malvids</taxon>
        <taxon>Myrtales</taxon>
        <taxon>Lythraceae</taxon>
        <taxon>Punica</taxon>
    </lineage>
</organism>